<evidence type="ECO:0000259" key="1">
    <source>
        <dbReference type="Pfam" id="PF09836"/>
    </source>
</evidence>
<organism evidence="2 3">
    <name type="scientific">Magnetovibrio blakemorei</name>
    <dbReference type="NCBI Taxonomy" id="28181"/>
    <lineage>
        <taxon>Bacteria</taxon>
        <taxon>Pseudomonadati</taxon>
        <taxon>Pseudomonadota</taxon>
        <taxon>Alphaproteobacteria</taxon>
        <taxon>Rhodospirillales</taxon>
        <taxon>Magnetovibrionaceae</taxon>
        <taxon>Magnetovibrio</taxon>
    </lineage>
</organism>
<dbReference type="EMBL" id="MCGG01000008">
    <property type="protein sequence ID" value="OEJ69237.1"/>
    <property type="molecule type" value="Genomic_DNA"/>
</dbReference>
<comment type="caution">
    <text evidence="2">The sequence shown here is derived from an EMBL/GenBank/DDBJ whole genome shotgun (WGS) entry which is preliminary data.</text>
</comment>
<dbReference type="InterPro" id="IPR044922">
    <property type="entry name" value="DUF2063_N_sf"/>
</dbReference>
<keyword evidence="3" id="KW-1185">Reference proteome</keyword>
<evidence type="ECO:0000313" key="2">
    <source>
        <dbReference type="EMBL" id="OEJ69237.1"/>
    </source>
</evidence>
<dbReference type="STRING" id="28181.BEN30_03900"/>
<reference evidence="3" key="1">
    <citation type="submission" date="2016-07" db="EMBL/GenBank/DDBJ databases">
        <authorList>
            <person name="Florea S."/>
            <person name="Webb J.S."/>
            <person name="Jaromczyk J."/>
            <person name="Schardl C.L."/>
        </authorList>
    </citation>
    <scope>NUCLEOTIDE SEQUENCE [LARGE SCALE GENOMIC DNA]</scope>
    <source>
        <strain evidence="3">MV-1</strain>
    </source>
</reference>
<dbReference type="Gene3D" id="1.10.150.690">
    <property type="entry name" value="DUF2063"/>
    <property type="match status" value="1"/>
</dbReference>
<gene>
    <name evidence="2" type="ORF">BEN30_03900</name>
</gene>
<name>A0A1E5QB91_9PROT</name>
<accession>A0A1E5QB91</accession>
<dbReference type="AlphaFoldDB" id="A0A1E5QB91"/>
<dbReference type="RefSeq" id="WP_069956702.1">
    <property type="nucleotide sequence ID" value="NZ_MCGG01000008.1"/>
</dbReference>
<dbReference type="Proteomes" id="UP000095347">
    <property type="component" value="Unassembled WGS sequence"/>
</dbReference>
<protein>
    <recommendedName>
        <fullName evidence="1">Putative DNA-binding domain-containing protein</fullName>
    </recommendedName>
</protein>
<sequence length="256" mass="27786">MLALAELQSSFGEASLGGDTITLAPAIIGDGLQAEQRLSIHRNNTTVLLCEVLGTTYPVVKKLVGEAFFDSVARAYVRAHPPRSPCLFEYGGHFGDYLANVPAVAELPYLSDVAKLEWAWNESFYAVDAEPLSASALAKIDPETYGDLIFTLHPSLRLVASAYPIKEIWDVNQCGADPDARVDLNEGAQRLAVLRAQTSVTFIELSRGGFEMTAQLSAGKRLEDAFLSGQRLMADFDPTATLSVLIRAGAFHTFFI</sequence>
<dbReference type="InterPro" id="IPR018640">
    <property type="entry name" value="DUF2063"/>
</dbReference>
<dbReference type="Pfam" id="PF09836">
    <property type="entry name" value="DUF2063"/>
    <property type="match status" value="1"/>
</dbReference>
<evidence type="ECO:0000313" key="3">
    <source>
        <dbReference type="Proteomes" id="UP000095347"/>
    </source>
</evidence>
<dbReference type="OrthoDB" id="4146344at2"/>
<proteinExistence type="predicted"/>
<feature type="domain" description="Putative DNA-binding" evidence="1">
    <location>
        <begin position="7"/>
        <end position="98"/>
    </location>
</feature>